<protein>
    <submittedName>
        <fullName evidence="1">188_t:CDS:1</fullName>
    </submittedName>
</protein>
<evidence type="ECO:0000313" key="1">
    <source>
        <dbReference type="EMBL" id="CAG8829029.1"/>
    </source>
</evidence>
<name>A0ACA9S7L5_9GLOM</name>
<feature type="non-terminal residue" evidence="1">
    <location>
        <position position="1"/>
    </location>
</feature>
<feature type="non-terminal residue" evidence="1">
    <location>
        <position position="129"/>
    </location>
</feature>
<comment type="caution">
    <text evidence="1">The sequence shown here is derived from an EMBL/GenBank/DDBJ whole genome shotgun (WGS) entry which is preliminary data.</text>
</comment>
<reference evidence="1" key="1">
    <citation type="submission" date="2021-06" db="EMBL/GenBank/DDBJ databases">
        <authorList>
            <person name="Kallberg Y."/>
            <person name="Tangrot J."/>
            <person name="Rosling A."/>
        </authorList>
    </citation>
    <scope>NUCLEOTIDE SEQUENCE</scope>
    <source>
        <strain evidence="1">MA461A</strain>
    </source>
</reference>
<proteinExistence type="predicted"/>
<gene>
    <name evidence="1" type="ORF">RPERSI_LOCUS27389</name>
</gene>
<organism evidence="1 2">
    <name type="scientific">Racocetra persica</name>
    <dbReference type="NCBI Taxonomy" id="160502"/>
    <lineage>
        <taxon>Eukaryota</taxon>
        <taxon>Fungi</taxon>
        <taxon>Fungi incertae sedis</taxon>
        <taxon>Mucoromycota</taxon>
        <taxon>Glomeromycotina</taxon>
        <taxon>Glomeromycetes</taxon>
        <taxon>Diversisporales</taxon>
        <taxon>Gigasporaceae</taxon>
        <taxon>Racocetra</taxon>
    </lineage>
</organism>
<sequence>HIFSSRLIKDCNEVIKYFKKSHQPNAYLQQAINELNISGGGLKKFIDTRWVSAYECTLSVSRLERAFIKIINENPDLITNRSVKQILKKAFFFVDLKILVKILAPIRAIIMNLEAQSTTLADCFLQFVR</sequence>
<dbReference type="EMBL" id="CAJVQC010096540">
    <property type="protein sequence ID" value="CAG8829029.1"/>
    <property type="molecule type" value="Genomic_DNA"/>
</dbReference>
<dbReference type="Proteomes" id="UP000789920">
    <property type="component" value="Unassembled WGS sequence"/>
</dbReference>
<keyword evidence="2" id="KW-1185">Reference proteome</keyword>
<accession>A0ACA9S7L5</accession>
<evidence type="ECO:0000313" key="2">
    <source>
        <dbReference type="Proteomes" id="UP000789920"/>
    </source>
</evidence>